<name>A0A1T4YUC9_9ACTN</name>
<keyword evidence="2" id="KW-0413">Isomerase</keyword>
<proteinExistence type="predicted"/>
<dbReference type="RefSeq" id="WP_078699023.1">
    <property type="nucleotide sequence ID" value="NZ_LT796768.1"/>
</dbReference>
<dbReference type="InterPro" id="IPR037401">
    <property type="entry name" value="SnoaL-like"/>
</dbReference>
<dbReference type="OrthoDB" id="7207122at2"/>
<organism evidence="2 3">
    <name type="scientific">Aeromicrobium choanae</name>
    <dbReference type="NCBI Taxonomy" id="1736691"/>
    <lineage>
        <taxon>Bacteria</taxon>
        <taxon>Bacillati</taxon>
        <taxon>Actinomycetota</taxon>
        <taxon>Actinomycetes</taxon>
        <taxon>Propionibacteriales</taxon>
        <taxon>Nocardioidaceae</taxon>
        <taxon>Aeromicrobium</taxon>
    </lineage>
</organism>
<dbReference type="Proteomes" id="UP000191040">
    <property type="component" value="Chromosome I"/>
</dbReference>
<dbReference type="EMBL" id="LT796768">
    <property type="protein sequence ID" value="SKB05273.1"/>
    <property type="molecule type" value="Genomic_DNA"/>
</dbReference>
<gene>
    <name evidence="2" type="ORF">SAMN06295964_0883</name>
</gene>
<dbReference type="AlphaFoldDB" id="A0A1T4YUC9"/>
<reference evidence="3" key="1">
    <citation type="submission" date="2017-02" db="EMBL/GenBank/DDBJ databases">
        <authorList>
            <person name="Varghese N."/>
            <person name="Submissions S."/>
        </authorList>
    </citation>
    <scope>NUCLEOTIDE SEQUENCE [LARGE SCALE GENOMIC DNA]</scope>
    <source>
        <strain evidence="3">9H-4</strain>
    </source>
</reference>
<dbReference type="InterPro" id="IPR032710">
    <property type="entry name" value="NTF2-like_dom_sf"/>
</dbReference>
<dbReference type="Pfam" id="PF12680">
    <property type="entry name" value="SnoaL_2"/>
    <property type="match status" value="1"/>
</dbReference>
<protein>
    <submittedName>
        <fullName evidence="2">Ketosteroid isomerase-related protein</fullName>
    </submittedName>
</protein>
<dbReference type="GO" id="GO:0016853">
    <property type="term" value="F:isomerase activity"/>
    <property type="evidence" value="ECO:0007669"/>
    <property type="project" value="UniProtKB-KW"/>
</dbReference>
<sequence length="128" mass="14425">MNDRHPYVQLLDRIIAAAQAGDPADLFNVYAPDAVIWHNHDGVEQTVEQNAKVLRRISERVTDREYTDRRIQLFEGGVVQQHVLRGTNVRTGEPVTLHACVVVTVGEDGLIQRLDEYIDSAEATRFSS</sequence>
<dbReference type="Gene3D" id="3.10.450.50">
    <property type="match status" value="1"/>
</dbReference>
<evidence type="ECO:0000313" key="3">
    <source>
        <dbReference type="Proteomes" id="UP000191040"/>
    </source>
</evidence>
<feature type="domain" description="SnoaL-like" evidence="1">
    <location>
        <begin position="12"/>
        <end position="113"/>
    </location>
</feature>
<dbReference type="STRING" id="1736691.SAMN06295964_0883"/>
<accession>A0A1T4YUC9</accession>
<keyword evidence="3" id="KW-1185">Reference proteome</keyword>
<dbReference type="SUPFAM" id="SSF54427">
    <property type="entry name" value="NTF2-like"/>
    <property type="match status" value="1"/>
</dbReference>
<evidence type="ECO:0000259" key="1">
    <source>
        <dbReference type="Pfam" id="PF12680"/>
    </source>
</evidence>
<evidence type="ECO:0000313" key="2">
    <source>
        <dbReference type="EMBL" id="SKB05273.1"/>
    </source>
</evidence>